<dbReference type="Gene3D" id="1.10.533.10">
    <property type="entry name" value="Death Domain, Fas"/>
    <property type="match status" value="1"/>
</dbReference>
<dbReference type="InterPro" id="IPR011029">
    <property type="entry name" value="DEATH-like_dom_sf"/>
</dbReference>
<keyword evidence="6" id="KW-1185">Reference proteome</keyword>
<dbReference type="SUPFAM" id="SSF48371">
    <property type="entry name" value="ARM repeat"/>
    <property type="match status" value="1"/>
</dbReference>
<evidence type="ECO:0000256" key="1">
    <source>
        <dbReference type="SAM" id="Coils"/>
    </source>
</evidence>
<dbReference type="EMBL" id="CAXITT010000016">
    <property type="protein sequence ID" value="CAL1527344.1"/>
    <property type="molecule type" value="Genomic_DNA"/>
</dbReference>
<dbReference type="PANTHER" id="PTHR47508">
    <property type="entry name" value="SAM DOMAIN-CONTAINING PROTEIN-RELATED"/>
    <property type="match status" value="1"/>
</dbReference>
<dbReference type="InterPro" id="IPR035897">
    <property type="entry name" value="Toll_tir_struct_dom_sf"/>
</dbReference>
<accession>A0AAV2H534</accession>
<proteinExistence type="predicted"/>
<sequence length="1636" mass="185788">MDTLVRSSTFVHDDHEAYEEFARAVRSWSYNDDNESRGVQDICKILDALEEKLTASTKPEYKTRGWDQAQFMLKELLSVGGSLVRDNAVVIKDMRAAFNSFFVRLLDNKFNTLHFDIAFKCIEDHDLGLKDFIQEFDKLKLEKLLLVVCKDLKEEDCVEGRNFGDTYLQFVRKLLKETLSLSQVEDAFSTLLDFAVHLYLGCLQVQEDVYNRLVDTGKVVMECLKNPFSHYSDLEKIKSYIRKCSVVFKDPKFAPHKSAARYSKELMGKMMEALGKRNLLEDLYADAFDLVVAVTKCSYKEEGEEYIYDLLSAVTNFFRYTQAEGKPFSKNAETFTNIVKKFINVLEGMEMRFLIKPRFVYIVVDDALKLVYRNNKQMSRSWLEMLVPLYKRPCENTARACYTITSENKMLKWKENADFADQICELVESFQAPEIVDGLGKKEKEEIKEFLDYYKRSLEYFFDGLKKDKMIKSYSKRMMKLSLKFMATQHEVLFELAEAIAEKTELNIKEDKNDMIEAVKKFHELLKDEDRPWMTSWPLQRAANDFLNTAMEPFKDGKVFTDEEFIVFTSICQTCLQYDVVNPETGQFPSGYFSIFLNVIKPLLNWVQALNKMDVTAALVPDLIKCLDADDESVVMLTGVYLNMYGQASSGQKVVAPYLDKIITVYLEKENSQLLIAINEIYPSNPKALKDHFRALMQLFEDTGEPTLIIYLCQLFQKVAKKQAELFTANDMEILLTKARESINSQVMILQIVQELSKRCPEDMVGHLDLLLDHTAWSPMVSYFITDMLVSLALYQKDVAPKVLNYLFHNVKTSQDKSTLLTSFNALRLICFKHMDLMKPRRAELDAINITDPDAIGLKKMILDMIDGKSSEDVVKNLKKQEEELASLVGRVNETEEILTEIKEDVSKQGDQLNNVKTEVKEQGQRLDKVEVTVEETVAKVEEIDQKTLSHAPFWARDVSKLLNPTSDHDWRLLSKRLMYSNDDIRGWAQQADPCMAMLNEWYATHKTSEATLSIFSQLQEMNRLDAAIIVENAMKNAEAVVEDEAFEYASPPPIFLSYQWGHQAEVKLLKQHLEMAGYECWLDIGQMGGGDKLFEKIDSGIRAAKVILSCVTSKYSKSPNCNREVNLAVGLNKPIIPLLLEQCTWPPPGSMGPIFSEYLFIRFFQRAGEEVADQRYWSKDKFQELLMQLSMVGVAPKEHKVQPEYKNWWMPVVQEIKINKSKTYNGGIVSETGLSELDKKVRKASESPDVFISYQWGKQKNIIKLYERLTSLGLTCWLDIKQMGGGDSLYDKIDRGLRGCQVVLSCVTQKYALSANCRREVSLADALKKPLIPLLLEQRTWPPAGPMGMVLTQLLYINFSKDESVQMKWEGPEFDEMLKKIYENIPKALVTSKNQSVRSSDGIKVLKDQTPSSKEKQLSQNGTGTMNHGVVSPNFPHTAAREMPTSKVKSISSLLKPTSLKTRQTSPKSNPANSSLAPIKSPTKLEQKYQGNPLVSKSPTSSSLTASTQQSNGGKKPSQLKPVTLVKGSPSNAQKASLTAATKNVQLSPSSKQILKPLSPEQVTSPPVNQSSAVKPLTRSHPTKVLPVNNRPARLPPLGSAPSAQPTDKKEKQSLSFQSSGIARDSQSQNRKASK</sequence>
<gene>
    <name evidence="5" type="ORF">GSLYS_00001521001</name>
</gene>
<feature type="compositionally biased region" description="Polar residues" evidence="2">
    <location>
        <begin position="1530"/>
        <end position="1554"/>
    </location>
</feature>
<comment type="caution">
    <text evidence="5">The sequence shown here is derived from an EMBL/GenBank/DDBJ whole genome shotgun (WGS) entry which is preliminary data.</text>
</comment>
<dbReference type="Proteomes" id="UP001497497">
    <property type="component" value="Unassembled WGS sequence"/>
</dbReference>
<evidence type="ECO:0000313" key="6">
    <source>
        <dbReference type="Proteomes" id="UP001497497"/>
    </source>
</evidence>
<dbReference type="PROSITE" id="PS50192">
    <property type="entry name" value="T_SNARE"/>
    <property type="match status" value="1"/>
</dbReference>
<dbReference type="GO" id="GO:0007165">
    <property type="term" value="P:signal transduction"/>
    <property type="evidence" value="ECO:0007669"/>
    <property type="project" value="InterPro"/>
</dbReference>
<name>A0AAV2H534_LYMST</name>
<feature type="coiled-coil region" evidence="1">
    <location>
        <begin position="878"/>
        <end position="947"/>
    </location>
</feature>
<dbReference type="InterPro" id="IPR000157">
    <property type="entry name" value="TIR_dom"/>
</dbReference>
<feature type="compositionally biased region" description="Polar residues" evidence="2">
    <location>
        <begin position="1615"/>
        <end position="1636"/>
    </location>
</feature>
<feature type="domain" description="T-SNARE coiled-coil homology" evidence="4">
    <location>
        <begin position="889"/>
        <end position="951"/>
    </location>
</feature>
<protein>
    <submittedName>
        <fullName evidence="5">Uncharacterized protein</fullName>
    </submittedName>
</protein>
<organism evidence="5 6">
    <name type="scientific">Lymnaea stagnalis</name>
    <name type="common">Great pond snail</name>
    <name type="synonym">Helix stagnalis</name>
    <dbReference type="NCBI Taxonomy" id="6523"/>
    <lineage>
        <taxon>Eukaryota</taxon>
        <taxon>Metazoa</taxon>
        <taxon>Spiralia</taxon>
        <taxon>Lophotrochozoa</taxon>
        <taxon>Mollusca</taxon>
        <taxon>Gastropoda</taxon>
        <taxon>Heterobranchia</taxon>
        <taxon>Euthyneura</taxon>
        <taxon>Panpulmonata</taxon>
        <taxon>Hygrophila</taxon>
        <taxon>Lymnaeoidea</taxon>
        <taxon>Lymnaeidae</taxon>
        <taxon>Lymnaea</taxon>
    </lineage>
</organism>
<feature type="region of interest" description="Disordered" evidence="2">
    <location>
        <begin position="1400"/>
        <end position="1636"/>
    </location>
</feature>
<dbReference type="Gene3D" id="3.40.50.10140">
    <property type="entry name" value="Toll/interleukin-1 receptor homology (TIR) domain"/>
    <property type="match status" value="2"/>
</dbReference>
<dbReference type="PANTHER" id="PTHR47508:SF1">
    <property type="entry name" value="NON-SPECIFIC SERINE_THREONINE PROTEIN KINASE"/>
    <property type="match status" value="1"/>
</dbReference>
<dbReference type="InterPro" id="IPR000727">
    <property type="entry name" value="T_SNARE_dom"/>
</dbReference>
<evidence type="ECO:0000259" key="3">
    <source>
        <dbReference type="PROSITE" id="PS50017"/>
    </source>
</evidence>
<evidence type="ECO:0000313" key="5">
    <source>
        <dbReference type="EMBL" id="CAL1527344.1"/>
    </source>
</evidence>
<dbReference type="InterPro" id="IPR000488">
    <property type="entry name" value="Death_dom"/>
</dbReference>
<dbReference type="SUPFAM" id="SSF47986">
    <property type="entry name" value="DEATH domain"/>
    <property type="match status" value="1"/>
</dbReference>
<keyword evidence="1" id="KW-0175">Coiled coil</keyword>
<dbReference type="PROSITE" id="PS50017">
    <property type="entry name" value="DEATH_DOMAIN"/>
    <property type="match status" value="1"/>
</dbReference>
<reference evidence="5 6" key="1">
    <citation type="submission" date="2024-04" db="EMBL/GenBank/DDBJ databases">
        <authorList>
            <consortium name="Genoscope - CEA"/>
            <person name="William W."/>
        </authorList>
    </citation>
    <scope>NUCLEOTIDE SEQUENCE [LARGE SCALE GENOMIC DNA]</scope>
</reference>
<dbReference type="Pfam" id="PF13676">
    <property type="entry name" value="TIR_2"/>
    <property type="match status" value="2"/>
</dbReference>
<feature type="domain" description="Death" evidence="3">
    <location>
        <begin position="970"/>
        <end position="1035"/>
    </location>
</feature>
<evidence type="ECO:0000256" key="2">
    <source>
        <dbReference type="SAM" id="MobiDB-lite"/>
    </source>
</evidence>
<dbReference type="InterPro" id="IPR016024">
    <property type="entry name" value="ARM-type_fold"/>
</dbReference>
<feature type="compositionally biased region" description="Polar residues" evidence="2">
    <location>
        <begin position="1448"/>
        <end position="1477"/>
    </location>
</feature>
<evidence type="ECO:0000259" key="4">
    <source>
        <dbReference type="PROSITE" id="PS50192"/>
    </source>
</evidence>
<dbReference type="Pfam" id="PF00531">
    <property type="entry name" value="Death"/>
    <property type="match status" value="1"/>
</dbReference>
<feature type="compositionally biased region" description="Low complexity" evidence="2">
    <location>
        <begin position="1497"/>
        <end position="1512"/>
    </location>
</feature>
<feature type="compositionally biased region" description="Polar residues" evidence="2">
    <location>
        <begin position="1562"/>
        <end position="1574"/>
    </location>
</feature>
<dbReference type="SUPFAM" id="SSF52200">
    <property type="entry name" value="Toll/Interleukin receptor TIR domain"/>
    <property type="match status" value="2"/>
</dbReference>